<comment type="caution">
    <text evidence="9">The sequence shown here is derived from an EMBL/GenBank/DDBJ whole genome shotgun (WGS) entry which is preliminary data.</text>
</comment>
<evidence type="ECO:0000256" key="3">
    <source>
        <dbReference type="ARBA" id="ARBA00022679"/>
    </source>
</evidence>
<evidence type="ECO:0000259" key="8">
    <source>
        <dbReference type="PROSITE" id="PS00794"/>
    </source>
</evidence>
<dbReference type="GO" id="GO:0003848">
    <property type="term" value="F:2-amino-4-hydroxy-6-hydroxymethyldihydropteridine diphosphokinase activity"/>
    <property type="evidence" value="ECO:0007669"/>
    <property type="project" value="UniProtKB-EC"/>
</dbReference>
<dbReference type="PANTHER" id="PTHR43071">
    <property type="entry name" value="2-AMINO-4-HYDROXY-6-HYDROXYMETHYLDIHYDROPTERIDINE PYROPHOSPHOKINASE"/>
    <property type="match status" value="1"/>
</dbReference>
<dbReference type="EC" id="2.7.6.3" evidence="2"/>
<dbReference type="SUPFAM" id="SSF55083">
    <property type="entry name" value="6-hydroxymethyl-7,8-dihydropterin pyrophosphokinase, HPPK"/>
    <property type="match status" value="1"/>
</dbReference>
<evidence type="ECO:0000256" key="4">
    <source>
        <dbReference type="ARBA" id="ARBA00022741"/>
    </source>
</evidence>
<proteinExistence type="predicted"/>
<sequence>MSIDTEQIHIIYISVGSNVDKEKHTKAGLQGMYQAFGELTLSSVFESESVGFEGNNFYNLVIKANTKLSIAEVCSVLKKIEQDNKRQRGEQKFAPRTLDLDLLLYDRQVTSQPIILPRPEVLYNAFVLKPLAEIAADEVHPEVNTSYANLWQAYDKSQQKLWAIKFDWSPTRK</sequence>
<protein>
    <recommendedName>
        <fullName evidence="2">2-amino-4-hydroxy-6-hydroxymethyldihydropteridine diphosphokinase</fullName>
        <ecNumber evidence="2">2.7.6.3</ecNumber>
    </recommendedName>
</protein>
<feature type="domain" description="7,8-dihydro-6-hydroxymethylpterin-pyrophosphokinase" evidence="8">
    <location>
        <begin position="92"/>
        <end position="103"/>
    </location>
</feature>
<evidence type="ECO:0000313" key="10">
    <source>
        <dbReference type="Proteomes" id="UP000006327"/>
    </source>
</evidence>
<dbReference type="NCBIfam" id="TIGR01498">
    <property type="entry name" value="folK"/>
    <property type="match status" value="1"/>
</dbReference>
<dbReference type="PANTHER" id="PTHR43071:SF2">
    <property type="entry name" value="2-AMINO-4-HYDROXY-6-HYDROXYMETHYLDIHYDROPTERIDINE PYROPHOSPHOKINASE"/>
    <property type="match status" value="1"/>
</dbReference>
<dbReference type="PROSITE" id="PS00794">
    <property type="entry name" value="HPPK"/>
    <property type="match status" value="1"/>
</dbReference>
<dbReference type="Proteomes" id="UP000006327">
    <property type="component" value="Unassembled WGS sequence"/>
</dbReference>
<organism evidence="9 10">
    <name type="scientific">Paraglaciecola arctica BSs20135</name>
    <dbReference type="NCBI Taxonomy" id="493475"/>
    <lineage>
        <taxon>Bacteria</taxon>
        <taxon>Pseudomonadati</taxon>
        <taxon>Pseudomonadota</taxon>
        <taxon>Gammaproteobacteria</taxon>
        <taxon>Alteromonadales</taxon>
        <taxon>Alteromonadaceae</taxon>
        <taxon>Paraglaciecola</taxon>
    </lineage>
</organism>
<dbReference type="GO" id="GO:0046656">
    <property type="term" value="P:folic acid biosynthetic process"/>
    <property type="evidence" value="ECO:0007669"/>
    <property type="project" value="UniProtKB-KW"/>
</dbReference>
<dbReference type="OrthoDB" id="9790168at2"/>
<gene>
    <name evidence="9" type="primary">folK</name>
    <name evidence="9" type="ORF">GARC_4566</name>
</gene>
<evidence type="ECO:0000256" key="7">
    <source>
        <dbReference type="ARBA" id="ARBA00022909"/>
    </source>
</evidence>
<dbReference type="Pfam" id="PF01288">
    <property type="entry name" value="HPPK"/>
    <property type="match status" value="1"/>
</dbReference>
<dbReference type="InterPro" id="IPR000550">
    <property type="entry name" value="Hppk"/>
</dbReference>
<keyword evidence="10" id="KW-1185">Reference proteome</keyword>
<dbReference type="GO" id="GO:0005524">
    <property type="term" value="F:ATP binding"/>
    <property type="evidence" value="ECO:0007669"/>
    <property type="project" value="UniProtKB-KW"/>
</dbReference>
<dbReference type="eggNOG" id="COG0801">
    <property type="taxonomic scope" value="Bacteria"/>
</dbReference>
<dbReference type="EMBL" id="BAEO01000062">
    <property type="protein sequence ID" value="GAC21508.1"/>
    <property type="molecule type" value="Genomic_DNA"/>
</dbReference>
<comment type="pathway">
    <text evidence="1">Cofactor biosynthesis; tetrahydrofolate biosynthesis; 2-amino-4-hydroxy-6-hydroxymethyl-7,8-dihydropteridine diphosphate from 7,8-dihydroneopterin triphosphate: step 4/4.</text>
</comment>
<dbReference type="STRING" id="493475.GARC_4566"/>
<dbReference type="GO" id="GO:0046654">
    <property type="term" value="P:tetrahydrofolate biosynthetic process"/>
    <property type="evidence" value="ECO:0007669"/>
    <property type="project" value="UniProtKB-UniPathway"/>
</dbReference>
<evidence type="ECO:0000256" key="5">
    <source>
        <dbReference type="ARBA" id="ARBA00022777"/>
    </source>
</evidence>
<reference evidence="9 10" key="1">
    <citation type="journal article" date="2017" name="Antonie Van Leeuwenhoek">
        <title>Rhizobium rhizosphaerae sp. nov., a novel species isolated from rice rhizosphere.</title>
        <authorList>
            <person name="Zhao J.J."/>
            <person name="Zhang J."/>
            <person name="Zhang R.J."/>
            <person name="Zhang C.W."/>
            <person name="Yin H.Q."/>
            <person name="Zhang X.X."/>
        </authorList>
    </citation>
    <scope>NUCLEOTIDE SEQUENCE [LARGE SCALE GENOMIC DNA]</scope>
    <source>
        <strain evidence="9 10">BSs20135</strain>
    </source>
</reference>
<evidence type="ECO:0000256" key="2">
    <source>
        <dbReference type="ARBA" id="ARBA00013253"/>
    </source>
</evidence>
<dbReference type="RefSeq" id="WP_007624548.1">
    <property type="nucleotide sequence ID" value="NZ_BAEO01000062.1"/>
</dbReference>
<dbReference type="CDD" id="cd00483">
    <property type="entry name" value="HPPK"/>
    <property type="match status" value="1"/>
</dbReference>
<dbReference type="AlphaFoldDB" id="K6YXM8"/>
<evidence type="ECO:0000313" key="9">
    <source>
        <dbReference type="EMBL" id="GAC21508.1"/>
    </source>
</evidence>
<accession>K6YXM8</accession>
<evidence type="ECO:0000256" key="6">
    <source>
        <dbReference type="ARBA" id="ARBA00022840"/>
    </source>
</evidence>
<keyword evidence="4" id="KW-0547">Nucleotide-binding</keyword>
<keyword evidence="6" id="KW-0067">ATP-binding</keyword>
<keyword evidence="7" id="KW-0289">Folate biosynthesis</keyword>
<evidence type="ECO:0000256" key="1">
    <source>
        <dbReference type="ARBA" id="ARBA00005051"/>
    </source>
</evidence>
<dbReference type="GO" id="GO:0016301">
    <property type="term" value="F:kinase activity"/>
    <property type="evidence" value="ECO:0007669"/>
    <property type="project" value="UniProtKB-KW"/>
</dbReference>
<dbReference type="UniPathway" id="UPA00077">
    <property type="reaction ID" value="UER00155"/>
</dbReference>
<keyword evidence="3 9" id="KW-0808">Transferase</keyword>
<name>K6YXM8_9ALTE</name>
<dbReference type="Gene3D" id="3.30.70.560">
    <property type="entry name" value="7,8-Dihydro-6-hydroxymethylpterin-pyrophosphokinase HPPK"/>
    <property type="match status" value="1"/>
</dbReference>
<dbReference type="InterPro" id="IPR035907">
    <property type="entry name" value="Hppk_sf"/>
</dbReference>
<keyword evidence="5 9" id="KW-0418">Kinase</keyword>